<evidence type="ECO:0000256" key="1">
    <source>
        <dbReference type="ARBA" id="ARBA00006432"/>
    </source>
</evidence>
<dbReference type="InterPro" id="IPR045851">
    <property type="entry name" value="AMP-bd_C_sf"/>
</dbReference>
<dbReference type="RefSeq" id="WP_006334114.1">
    <property type="nucleotide sequence ID" value="NZ_BAHC01000119.1"/>
</dbReference>
<reference evidence="5 6" key="1">
    <citation type="submission" date="2012-08" db="EMBL/GenBank/DDBJ databases">
        <title>Whole genome shotgun sequence of Gordonia rhizosphera NBRC 16068.</title>
        <authorList>
            <person name="Takarada H."/>
            <person name="Isaki S."/>
            <person name="Hosoyama A."/>
            <person name="Tsuchikane K."/>
            <person name="Katsumata H."/>
            <person name="Baba S."/>
            <person name="Ohji S."/>
            <person name="Yamazaki S."/>
            <person name="Fujita N."/>
        </authorList>
    </citation>
    <scope>NUCLEOTIDE SEQUENCE [LARGE SCALE GENOMIC DNA]</scope>
    <source>
        <strain evidence="5 6">NBRC 16068</strain>
    </source>
</reference>
<feature type="domain" description="AMP-dependent synthetase/ligase" evidence="3">
    <location>
        <begin position="21"/>
        <end position="386"/>
    </location>
</feature>
<dbReference type="STRING" id="1108045.GORHZ_119_00620"/>
<dbReference type="GO" id="GO:0016878">
    <property type="term" value="F:acid-thiol ligase activity"/>
    <property type="evidence" value="ECO:0007669"/>
    <property type="project" value="UniProtKB-ARBA"/>
</dbReference>
<dbReference type="PANTHER" id="PTHR43767">
    <property type="entry name" value="LONG-CHAIN-FATTY-ACID--COA LIGASE"/>
    <property type="match status" value="1"/>
</dbReference>
<proteinExistence type="inferred from homology"/>
<dbReference type="eggNOG" id="COG0318">
    <property type="taxonomic scope" value="Bacteria"/>
</dbReference>
<dbReference type="Gene3D" id="3.30.300.30">
    <property type="match status" value="1"/>
</dbReference>
<dbReference type="InterPro" id="IPR020845">
    <property type="entry name" value="AMP-binding_CS"/>
</dbReference>
<evidence type="ECO:0000256" key="2">
    <source>
        <dbReference type="ARBA" id="ARBA00022598"/>
    </source>
</evidence>
<protein>
    <submittedName>
        <fullName evidence="5">Putative fatty-acid--CoA ligase</fullName>
    </submittedName>
</protein>
<comment type="caution">
    <text evidence="5">The sequence shown here is derived from an EMBL/GenBank/DDBJ whole genome shotgun (WGS) entry which is preliminary data.</text>
</comment>
<dbReference type="EMBL" id="BAHC01000119">
    <property type="protein sequence ID" value="GAB90933.1"/>
    <property type="molecule type" value="Genomic_DNA"/>
</dbReference>
<dbReference type="FunFam" id="3.30.300.30:FF:000008">
    <property type="entry name" value="2,3-dihydroxybenzoate-AMP ligase"/>
    <property type="match status" value="1"/>
</dbReference>
<feature type="domain" description="AMP-binding enzyme C-terminal" evidence="4">
    <location>
        <begin position="436"/>
        <end position="512"/>
    </location>
</feature>
<gene>
    <name evidence="5" type="ORF">GORHZ_119_00620</name>
</gene>
<sequence>MDPINHNENPWRPLHWVQQVARHASQSPDGAALSYGTRVVTWAELDDRTRRLATALADRGVERGSRVLLAATNRPEFIETLVAVHRLGAVLVPVNFRLAPAEIDHIAADSGAVAVVTDTVVRPAIEQTRLRASGIPVLVIGDEGQQGGDEGPERYEHAIASCEPDERIGPDDLAELAFVMYTSGTTGRPKGAMLTYQNLITQTITTMGVLRLVEPDEVAAITSPLFHIASIGHVIPSLMLGHSMVLVETGRFEPGTFLDLLAAHSVTSAFLVPSVWHRVCEEQGQNPRDLSLRSLAWGAEPARAATLELMAATFPEASICSSFGQTEMSPITLVVTGAESRAKLGSVGRPVSLVEVRVVNDDMADVAVGEVGEIVYRGPGTTIGYWNAPEATADAFRGGWFHSGDLVRVDEDGYFYVVDRLKDMIISGGENIYSAEVEQAIVAHPDVADVAVVGAPHPRWGETPVAFVVPKDRSAPPDPDDVIAFCAARLAGYKKPSEVLVVDELPRNASGKVLKPTLRGLVTTRPDASPSENEKVNR</sequence>
<dbReference type="Gene3D" id="3.40.50.12780">
    <property type="entry name" value="N-terminal domain of ligase-like"/>
    <property type="match status" value="1"/>
</dbReference>
<dbReference type="SUPFAM" id="SSF56801">
    <property type="entry name" value="Acetyl-CoA synthetase-like"/>
    <property type="match status" value="1"/>
</dbReference>
<comment type="similarity">
    <text evidence="1">Belongs to the ATP-dependent AMP-binding enzyme family.</text>
</comment>
<evidence type="ECO:0000259" key="4">
    <source>
        <dbReference type="Pfam" id="PF13193"/>
    </source>
</evidence>
<dbReference type="Pfam" id="PF13193">
    <property type="entry name" value="AMP-binding_C"/>
    <property type="match status" value="1"/>
</dbReference>
<name>K6V489_9ACTN</name>
<evidence type="ECO:0000313" key="6">
    <source>
        <dbReference type="Proteomes" id="UP000008363"/>
    </source>
</evidence>
<dbReference type="Pfam" id="PF00501">
    <property type="entry name" value="AMP-binding"/>
    <property type="match status" value="1"/>
</dbReference>
<evidence type="ECO:0000313" key="5">
    <source>
        <dbReference type="EMBL" id="GAB90933.1"/>
    </source>
</evidence>
<dbReference type="InterPro" id="IPR025110">
    <property type="entry name" value="AMP-bd_C"/>
</dbReference>
<accession>K6V489</accession>
<dbReference type="PROSITE" id="PS00455">
    <property type="entry name" value="AMP_BINDING"/>
    <property type="match status" value="1"/>
</dbReference>
<keyword evidence="2 5" id="KW-0436">Ligase</keyword>
<dbReference type="InterPro" id="IPR050237">
    <property type="entry name" value="ATP-dep_AMP-bd_enzyme"/>
</dbReference>
<keyword evidence="6" id="KW-1185">Reference proteome</keyword>
<evidence type="ECO:0000259" key="3">
    <source>
        <dbReference type="Pfam" id="PF00501"/>
    </source>
</evidence>
<dbReference type="InterPro" id="IPR000873">
    <property type="entry name" value="AMP-dep_synth/lig_dom"/>
</dbReference>
<dbReference type="Proteomes" id="UP000008363">
    <property type="component" value="Unassembled WGS sequence"/>
</dbReference>
<organism evidence="5 6">
    <name type="scientific">Gordonia rhizosphera NBRC 16068</name>
    <dbReference type="NCBI Taxonomy" id="1108045"/>
    <lineage>
        <taxon>Bacteria</taxon>
        <taxon>Bacillati</taxon>
        <taxon>Actinomycetota</taxon>
        <taxon>Actinomycetes</taxon>
        <taxon>Mycobacteriales</taxon>
        <taxon>Gordoniaceae</taxon>
        <taxon>Gordonia</taxon>
    </lineage>
</organism>
<dbReference type="AlphaFoldDB" id="K6V489"/>
<dbReference type="PANTHER" id="PTHR43767:SF1">
    <property type="entry name" value="NONRIBOSOMAL PEPTIDE SYNTHASE PES1 (EUROFUNG)-RELATED"/>
    <property type="match status" value="1"/>
</dbReference>
<dbReference type="InterPro" id="IPR042099">
    <property type="entry name" value="ANL_N_sf"/>
</dbReference>
<dbReference type="OrthoDB" id="9803968at2"/>
<dbReference type="CDD" id="cd17631">
    <property type="entry name" value="FACL_FadD13-like"/>
    <property type="match status" value="1"/>
</dbReference>